<dbReference type="AlphaFoldDB" id="A0A8K0S672"/>
<dbReference type="OrthoDB" id="5223508at2759"/>
<proteinExistence type="predicted"/>
<evidence type="ECO:0000256" key="1">
    <source>
        <dbReference type="SAM" id="MobiDB-lite"/>
    </source>
</evidence>
<feature type="region of interest" description="Disordered" evidence="1">
    <location>
        <begin position="85"/>
        <end position="114"/>
    </location>
</feature>
<reference evidence="2" key="1">
    <citation type="journal article" date="2021" name="Nat. Commun.">
        <title>Genetic determinants of endophytism in the Arabidopsis root mycobiome.</title>
        <authorList>
            <person name="Mesny F."/>
            <person name="Miyauchi S."/>
            <person name="Thiergart T."/>
            <person name="Pickel B."/>
            <person name="Atanasova L."/>
            <person name="Karlsson M."/>
            <person name="Huettel B."/>
            <person name="Barry K.W."/>
            <person name="Haridas S."/>
            <person name="Chen C."/>
            <person name="Bauer D."/>
            <person name="Andreopoulos W."/>
            <person name="Pangilinan J."/>
            <person name="LaButti K."/>
            <person name="Riley R."/>
            <person name="Lipzen A."/>
            <person name="Clum A."/>
            <person name="Drula E."/>
            <person name="Henrissat B."/>
            <person name="Kohler A."/>
            <person name="Grigoriev I.V."/>
            <person name="Martin F.M."/>
            <person name="Hacquard S."/>
        </authorList>
    </citation>
    <scope>NUCLEOTIDE SEQUENCE</scope>
    <source>
        <strain evidence="2">MPI-SDFR-AT-0068</strain>
    </source>
</reference>
<feature type="region of interest" description="Disordered" evidence="1">
    <location>
        <begin position="134"/>
        <end position="155"/>
    </location>
</feature>
<dbReference type="Pfam" id="PF26163">
    <property type="entry name" value="mS26"/>
    <property type="match status" value="1"/>
</dbReference>
<name>A0A8K0S672_9HYPO</name>
<protein>
    <submittedName>
        <fullName evidence="2">Uncharacterized protein</fullName>
    </submittedName>
</protein>
<dbReference type="InterPro" id="IPR058940">
    <property type="entry name" value="mS26_fungi"/>
</dbReference>
<sequence length="302" mass="34831">MSFGLTSSCPRVAARQLLAASRAFSTSAATLDQVPPESPSYIRLPTPPQSDEKKLPRVRGHLPVPREIFPRLEGDRKVRADYIRQTVPRPANKQKPKNDTQEWKQKMASSRRQNLETGLKELWVRRNRRDAVQNERVSRKFQDHHQAVKAPEREDDRITRSTVLESVLDTQTYPDPQRFVRADRSRSKIQAIEGAKREARRDALMELYINASNFIVTESELKTEIDTIFAEDFFHKQGFDIGRYGAAQNTWDVWGKPTSIGNMLESTTGVSTKIMDFYETEYDRSVKRQKRIAEEFTGGKME</sequence>
<evidence type="ECO:0000313" key="2">
    <source>
        <dbReference type="EMBL" id="KAH7257492.1"/>
    </source>
</evidence>
<feature type="region of interest" description="Disordered" evidence="1">
    <location>
        <begin position="26"/>
        <end position="56"/>
    </location>
</feature>
<accession>A0A8K0S672</accession>
<evidence type="ECO:0000313" key="3">
    <source>
        <dbReference type="Proteomes" id="UP000813427"/>
    </source>
</evidence>
<dbReference type="EMBL" id="JAGPXF010000002">
    <property type="protein sequence ID" value="KAH7257492.1"/>
    <property type="molecule type" value="Genomic_DNA"/>
</dbReference>
<dbReference type="CDD" id="cd23703">
    <property type="entry name" value="mS26_PET12"/>
    <property type="match status" value="1"/>
</dbReference>
<comment type="caution">
    <text evidence="2">The sequence shown here is derived from an EMBL/GenBank/DDBJ whole genome shotgun (WGS) entry which is preliminary data.</text>
</comment>
<keyword evidence="3" id="KW-1185">Reference proteome</keyword>
<feature type="compositionally biased region" description="Basic and acidic residues" evidence="1">
    <location>
        <begin position="96"/>
        <end position="105"/>
    </location>
</feature>
<gene>
    <name evidence="2" type="ORF">BKA59DRAFT_111859</name>
</gene>
<dbReference type="Proteomes" id="UP000813427">
    <property type="component" value="Unassembled WGS sequence"/>
</dbReference>
<organism evidence="2 3">
    <name type="scientific">Fusarium tricinctum</name>
    <dbReference type="NCBI Taxonomy" id="61284"/>
    <lineage>
        <taxon>Eukaryota</taxon>
        <taxon>Fungi</taxon>
        <taxon>Dikarya</taxon>
        <taxon>Ascomycota</taxon>
        <taxon>Pezizomycotina</taxon>
        <taxon>Sordariomycetes</taxon>
        <taxon>Hypocreomycetidae</taxon>
        <taxon>Hypocreales</taxon>
        <taxon>Nectriaceae</taxon>
        <taxon>Fusarium</taxon>
        <taxon>Fusarium tricinctum species complex</taxon>
    </lineage>
</organism>